<organism evidence="1 2">
    <name type="scientific">Protopolystoma xenopodis</name>
    <dbReference type="NCBI Taxonomy" id="117903"/>
    <lineage>
        <taxon>Eukaryota</taxon>
        <taxon>Metazoa</taxon>
        <taxon>Spiralia</taxon>
        <taxon>Lophotrochozoa</taxon>
        <taxon>Platyhelminthes</taxon>
        <taxon>Monogenea</taxon>
        <taxon>Polyopisthocotylea</taxon>
        <taxon>Polystomatidea</taxon>
        <taxon>Polystomatidae</taxon>
        <taxon>Protopolystoma</taxon>
    </lineage>
</organism>
<protein>
    <submittedName>
        <fullName evidence="1">Uncharacterized protein</fullName>
    </submittedName>
</protein>
<gene>
    <name evidence="1" type="ORF">PXEA_LOCUS4615</name>
</gene>
<sequence length="49" mass="5837">MQRLVSLKADYKRLRLAWTEAKADLQAKETKLLDCVRLFHQGKQQDWCC</sequence>
<keyword evidence="2" id="KW-1185">Reference proteome</keyword>
<dbReference type="Proteomes" id="UP000784294">
    <property type="component" value="Unassembled WGS sequence"/>
</dbReference>
<dbReference type="AlphaFoldDB" id="A0A3S4ZGU5"/>
<comment type="caution">
    <text evidence="1">The sequence shown here is derived from an EMBL/GenBank/DDBJ whole genome shotgun (WGS) entry which is preliminary data.</text>
</comment>
<evidence type="ECO:0000313" key="1">
    <source>
        <dbReference type="EMBL" id="VEL11175.1"/>
    </source>
</evidence>
<dbReference type="EMBL" id="CAAALY010011065">
    <property type="protein sequence ID" value="VEL11175.1"/>
    <property type="molecule type" value="Genomic_DNA"/>
</dbReference>
<name>A0A3S4ZGU5_9PLAT</name>
<evidence type="ECO:0000313" key="2">
    <source>
        <dbReference type="Proteomes" id="UP000784294"/>
    </source>
</evidence>
<proteinExistence type="predicted"/>
<accession>A0A3S4ZGU5</accession>
<reference evidence="1" key="1">
    <citation type="submission" date="2018-11" db="EMBL/GenBank/DDBJ databases">
        <authorList>
            <consortium name="Pathogen Informatics"/>
        </authorList>
    </citation>
    <scope>NUCLEOTIDE SEQUENCE</scope>
</reference>